<name>A0A975YGI4_9RHOB</name>
<protein>
    <recommendedName>
        <fullName evidence="4">DsrE/DsrF-like family protein</fullName>
    </recommendedName>
</protein>
<sequence length="153" mass="16586">MKIKVIALTMVIMIALTGMVGQSTAQEAERAQPRLFVNLTTDDTWSAAKAIMFAHRRAHANGYGTAIWLNVRAVYLAEEARPSNIPGLMAEDGTTIHDMLPDFMADGGTVIMCSACSAAAGLTHEDYIDGVVMGTWPVVESWLFGPDVRTLAW</sequence>
<dbReference type="RefSeq" id="WP_257891562.1">
    <property type="nucleotide sequence ID" value="NZ_JAIMBW010000001.1"/>
</dbReference>
<evidence type="ECO:0008006" key="4">
    <source>
        <dbReference type="Google" id="ProtNLM"/>
    </source>
</evidence>
<accession>A0A975YGI4</accession>
<organism evidence="2">
    <name type="scientific">Gymnodinialimonas phycosphaerae</name>
    <dbReference type="NCBI Taxonomy" id="2841589"/>
    <lineage>
        <taxon>Bacteria</taxon>
        <taxon>Pseudomonadati</taxon>
        <taxon>Pseudomonadota</taxon>
        <taxon>Alphaproteobacteria</taxon>
        <taxon>Rhodobacterales</taxon>
        <taxon>Paracoccaceae</taxon>
        <taxon>Gymnodinialimonas</taxon>
    </lineage>
</organism>
<dbReference type="AlphaFoldDB" id="A0A975YGI4"/>
<dbReference type="EMBL" id="JAIMBW010000001">
    <property type="protein sequence ID" value="MBY4891713.1"/>
    <property type="molecule type" value="Genomic_DNA"/>
</dbReference>
<keyword evidence="3" id="KW-1185">Reference proteome</keyword>
<evidence type="ECO:0000313" key="2">
    <source>
        <dbReference type="EMBL" id="QXL88494.1"/>
    </source>
</evidence>
<feature type="signal peptide" evidence="1">
    <location>
        <begin position="1"/>
        <end position="25"/>
    </location>
</feature>
<gene>
    <name evidence="2" type="ORF">KUL25_02915</name>
</gene>
<proteinExistence type="predicted"/>
<dbReference type="Proteomes" id="UP000693972">
    <property type="component" value="Unassembled WGS sequence"/>
</dbReference>
<dbReference type="SUPFAM" id="SSF75169">
    <property type="entry name" value="DsrEFH-like"/>
    <property type="match status" value="1"/>
</dbReference>
<keyword evidence="1" id="KW-0732">Signal</keyword>
<evidence type="ECO:0000256" key="1">
    <source>
        <dbReference type="SAM" id="SignalP"/>
    </source>
</evidence>
<evidence type="ECO:0000313" key="3">
    <source>
        <dbReference type="Proteomes" id="UP000693972"/>
    </source>
</evidence>
<reference evidence="2 3" key="1">
    <citation type="submission" date="2021-07" db="EMBL/GenBank/DDBJ databases">
        <title>Karlodiniumbacter phycospheric gen. nov., sp. nov., a phycosphere bacterium isolated from karlodinium veneficum.</title>
        <authorList>
            <person name="Peng Y."/>
            <person name="Jiang L."/>
            <person name="Lee J."/>
        </authorList>
    </citation>
    <scope>NUCLEOTIDE SEQUENCE</scope>
    <source>
        <strain evidence="2 3">N5</strain>
    </source>
</reference>
<dbReference type="EMBL" id="CP078073">
    <property type="protein sequence ID" value="QXL88494.1"/>
    <property type="molecule type" value="Genomic_DNA"/>
</dbReference>
<dbReference type="Gene3D" id="3.40.1260.10">
    <property type="entry name" value="DsrEFH-like"/>
    <property type="match status" value="1"/>
</dbReference>
<dbReference type="InterPro" id="IPR027396">
    <property type="entry name" value="DsrEFH-like"/>
</dbReference>
<feature type="chain" id="PRO_5037193466" description="DsrE/DsrF-like family protein" evidence="1">
    <location>
        <begin position="26"/>
        <end position="153"/>
    </location>
</feature>